<comment type="caution">
    <text evidence="2">The sequence shown here is derived from an EMBL/GenBank/DDBJ whole genome shotgun (WGS) entry which is preliminary data.</text>
</comment>
<dbReference type="EMBL" id="BOOH01000033">
    <property type="protein sequence ID" value="GIH77526.1"/>
    <property type="molecule type" value="Genomic_DNA"/>
</dbReference>
<feature type="region of interest" description="Disordered" evidence="1">
    <location>
        <begin position="222"/>
        <end position="251"/>
    </location>
</feature>
<sequence>MGIVDLFQARRLRAGQVLLLGYRPDPASLLEAVRLCSPIAHPDRKGIRVTRRMRLRGPIEITPSVEARAGLPAGWRIAYVLEETRRGIGGRYCFPPDVTEGLARRLGGRSHPASNRRDVLASVIECHEIPDRRLAELLSGVLPGLRFHERVDEETIVFRSDASPIRVLFIESRFGTEYEMDVEDPAAITPDILAAGELAARLIAGETGGVAQDFNGFLLPGQDAVPRRGARPRQDTLPRRGVRSENEKRLR</sequence>
<accession>A0A8J3RNT7</accession>
<organism evidence="2 3">
    <name type="scientific">Planobispora longispora</name>
    <dbReference type="NCBI Taxonomy" id="28887"/>
    <lineage>
        <taxon>Bacteria</taxon>
        <taxon>Bacillati</taxon>
        <taxon>Actinomycetota</taxon>
        <taxon>Actinomycetes</taxon>
        <taxon>Streptosporangiales</taxon>
        <taxon>Streptosporangiaceae</taxon>
        <taxon>Planobispora</taxon>
    </lineage>
</organism>
<proteinExistence type="predicted"/>
<name>A0A8J3RNT7_9ACTN</name>
<protein>
    <submittedName>
        <fullName evidence="2">Uncharacterized protein</fullName>
    </submittedName>
</protein>
<dbReference type="AlphaFoldDB" id="A0A8J3RNT7"/>
<evidence type="ECO:0000313" key="3">
    <source>
        <dbReference type="Proteomes" id="UP000616724"/>
    </source>
</evidence>
<dbReference type="Proteomes" id="UP000616724">
    <property type="component" value="Unassembled WGS sequence"/>
</dbReference>
<evidence type="ECO:0000313" key="2">
    <source>
        <dbReference type="EMBL" id="GIH77526.1"/>
    </source>
</evidence>
<reference evidence="2 3" key="1">
    <citation type="submission" date="2021-01" db="EMBL/GenBank/DDBJ databases">
        <title>Whole genome shotgun sequence of Planobispora longispora NBRC 13918.</title>
        <authorList>
            <person name="Komaki H."/>
            <person name="Tamura T."/>
        </authorList>
    </citation>
    <scope>NUCLEOTIDE SEQUENCE [LARGE SCALE GENOMIC DNA]</scope>
    <source>
        <strain evidence="2 3">NBRC 13918</strain>
    </source>
</reference>
<gene>
    <name evidence="2" type="ORF">Plo01_39550</name>
</gene>
<dbReference type="RefSeq" id="WP_203892096.1">
    <property type="nucleotide sequence ID" value="NZ_BOOH01000033.1"/>
</dbReference>
<evidence type="ECO:0000256" key="1">
    <source>
        <dbReference type="SAM" id="MobiDB-lite"/>
    </source>
</evidence>
<feature type="compositionally biased region" description="Basic and acidic residues" evidence="1">
    <location>
        <begin position="232"/>
        <end position="251"/>
    </location>
</feature>
<keyword evidence="3" id="KW-1185">Reference proteome</keyword>